<name>A0ABW3M3Y0_9PSEU</name>
<comment type="caution">
    <text evidence="1">The sequence shown here is derived from an EMBL/GenBank/DDBJ whole genome shotgun (WGS) entry which is preliminary data.</text>
</comment>
<organism evidence="1 2">
    <name type="scientific">Kibdelosporangium lantanae</name>
    <dbReference type="NCBI Taxonomy" id="1497396"/>
    <lineage>
        <taxon>Bacteria</taxon>
        <taxon>Bacillati</taxon>
        <taxon>Actinomycetota</taxon>
        <taxon>Actinomycetes</taxon>
        <taxon>Pseudonocardiales</taxon>
        <taxon>Pseudonocardiaceae</taxon>
        <taxon>Kibdelosporangium</taxon>
    </lineage>
</organism>
<dbReference type="EMBL" id="JBHTIS010000268">
    <property type="protein sequence ID" value="MFD1045332.1"/>
    <property type="molecule type" value="Genomic_DNA"/>
</dbReference>
<keyword evidence="2" id="KW-1185">Reference proteome</keyword>
<gene>
    <name evidence="1" type="ORF">ACFQ1S_06900</name>
</gene>
<sequence>MLVLAVNVLDDSDPDREGEVALFAGRWIRSQPNANECDGDLVLFLSESEDSQDERVDVEMFLAHGNRWRRVGEWPALDADWPWTVAHTAHALVALHSEAP</sequence>
<dbReference type="Proteomes" id="UP001597045">
    <property type="component" value="Unassembled WGS sequence"/>
</dbReference>
<reference evidence="2" key="1">
    <citation type="journal article" date="2019" name="Int. J. Syst. Evol. Microbiol.">
        <title>The Global Catalogue of Microorganisms (GCM) 10K type strain sequencing project: providing services to taxonomists for standard genome sequencing and annotation.</title>
        <authorList>
            <consortium name="The Broad Institute Genomics Platform"/>
            <consortium name="The Broad Institute Genome Sequencing Center for Infectious Disease"/>
            <person name="Wu L."/>
            <person name="Ma J."/>
        </authorList>
    </citation>
    <scope>NUCLEOTIDE SEQUENCE [LARGE SCALE GENOMIC DNA]</scope>
    <source>
        <strain evidence="2">JCM 31486</strain>
    </source>
</reference>
<evidence type="ECO:0000313" key="2">
    <source>
        <dbReference type="Proteomes" id="UP001597045"/>
    </source>
</evidence>
<proteinExistence type="predicted"/>
<accession>A0ABW3M3Y0</accession>
<protein>
    <submittedName>
        <fullName evidence="1">Uncharacterized protein</fullName>
    </submittedName>
</protein>
<evidence type="ECO:0000313" key="1">
    <source>
        <dbReference type="EMBL" id="MFD1045332.1"/>
    </source>
</evidence>